<evidence type="ECO:0000313" key="2">
    <source>
        <dbReference type="EMBL" id="AFI88287.1"/>
    </source>
</evidence>
<sequence length="324" mass="36844">MPGYCNWFLVADTSTNERWFYRYDPFGRRIGKRCDQTAEAIRYLWDGDQIAEVRHYRDNQLVSRRHWVHNGWELLVQQRQTVNGSWETDFVTSGHNGEPQAIFNQTGELRWQAPRANLWGQRYTDKAEKHDPGLAFAGQYRDDESGLCYNRFRYYDPSGGCYISPDPIGVLGGESNYGYVQNPNTWVDPFGLAKCPTITRGANDEILSAKATVSKAELRKGSATNQSSRDYARSLGNQTDDAGHILGNVLGGQGGKGNVFPQLPSINRGQYRDFEKVVKDYIGQHGTVDIEWAFKYGNGGTRPTEIYYDVYQNGQKVFGRIFNN</sequence>
<proteinExistence type="predicted"/>
<dbReference type="EMBL" id="CP003415">
    <property type="protein sequence ID" value="AFI88287.1"/>
    <property type="molecule type" value="Genomic_DNA"/>
</dbReference>
<dbReference type="PANTHER" id="PTHR32305">
    <property type="match status" value="1"/>
</dbReference>
<dbReference type="NCBIfam" id="TIGR03696">
    <property type="entry name" value="Rhs_assc_core"/>
    <property type="match status" value="1"/>
</dbReference>
<dbReference type="Pfam" id="PF13930">
    <property type="entry name" value="Endonuclea_NS_2"/>
    <property type="match status" value="1"/>
</dbReference>
<feature type="domain" description="Type VII secretion system protein EssD-like" evidence="1">
    <location>
        <begin position="225"/>
        <end position="291"/>
    </location>
</feature>
<dbReference type="InterPro" id="IPR022385">
    <property type="entry name" value="Rhs_assc_core"/>
</dbReference>
<dbReference type="Gene3D" id="2.180.10.10">
    <property type="entry name" value="RHS repeat-associated core"/>
    <property type="match status" value="1"/>
</dbReference>
<dbReference type="InterPro" id="IPR044927">
    <property type="entry name" value="Endonuclea_NS_2"/>
</dbReference>
<dbReference type="KEGG" id="pec:W5S_0148"/>
<dbReference type="InterPro" id="IPR050708">
    <property type="entry name" value="T6SS_VgrG/RHS"/>
</dbReference>
<reference evidence="2 3" key="1">
    <citation type="journal article" date="2012" name="J. Bacteriol.">
        <title>Genome sequence of Pectobacterium sp. strain SCC3193.</title>
        <authorList>
            <person name="Koskinen J.P."/>
            <person name="Laine P."/>
            <person name="Niemi O."/>
            <person name="Nykyri J."/>
            <person name="Harjunpaa H."/>
            <person name="Auvinen P."/>
            <person name="Paulin L."/>
            <person name="Pirhonen M."/>
            <person name="Palva T."/>
            <person name="Holm L."/>
        </authorList>
    </citation>
    <scope>NUCLEOTIDE SEQUENCE [LARGE SCALE GENOMIC DNA]</scope>
    <source>
        <strain evidence="2 3">SCC3193</strain>
    </source>
</reference>
<gene>
    <name evidence="2" type="ordered locus">W5S_0148</name>
</gene>
<accession>A0A0H3I149</accession>
<dbReference type="eggNOG" id="COG3209">
    <property type="taxonomic scope" value="Bacteria"/>
</dbReference>
<protein>
    <submittedName>
        <fullName evidence="2">YD repeat-containing domain protein</fullName>
    </submittedName>
</protein>
<dbReference type="STRING" id="1905730.W5S_0148"/>
<dbReference type="PANTHER" id="PTHR32305:SF15">
    <property type="entry name" value="PROTEIN RHSA-RELATED"/>
    <property type="match status" value="1"/>
</dbReference>
<dbReference type="HOGENOM" id="CLU_982996_0_0_6"/>
<dbReference type="PATRIC" id="fig|1166016.3.peg.154"/>
<evidence type="ECO:0000313" key="3">
    <source>
        <dbReference type="Proteomes" id="UP000008044"/>
    </source>
</evidence>
<dbReference type="PRINTS" id="PR00394">
    <property type="entry name" value="RHSPROTEIN"/>
</dbReference>
<dbReference type="AlphaFoldDB" id="A0A0H3I149"/>
<evidence type="ECO:0000259" key="1">
    <source>
        <dbReference type="Pfam" id="PF13930"/>
    </source>
</evidence>
<organism evidence="2 3">
    <name type="scientific">Pectobacterium parmentieri</name>
    <dbReference type="NCBI Taxonomy" id="1905730"/>
    <lineage>
        <taxon>Bacteria</taxon>
        <taxon>Pseudomonadati</taxon>
        <taxon>Pseudomonadota</taxon>
        <taxon>Gammaproteobacteria</taxon>
        <taxon>Enterobacterales</taxon>
        <taxon>Pectobacteriaceae</taxon>
        <taxon>Pectobacterium</taxon>
    </lineage>
</organism>
<name>A0A0H3I149_PECPM</name>
<dbReference type="Proteomes" id="UP000008044">
    <property type="component" value="Chromosome"/>
</dbReference>